<dbReference type="NCBIfam" id="TIGR02604">
    <property type="entry name" value="Piru_Ver_Nterm"/>
    <property type="match status" value="1"/>
</dbReference>
<protein>
    <submittedName>
        <fullName evidence="6">Putative membrane-bound dehydrogenase domain-containing protein</fullName>
    </submittedName>
</protein>
<dbReference type="InterPro" id="IPR036909">
    <property type="entry name" value="Cyt_c-like_dom_sf"/>
</dbReference>
<dbReference type="SUPFAM" id="SSF46626">
    <property type="entry name" value="Cytochrome c"/>
    <property type="match status" value="1"/>
</dbReference>
<dbReference type="PANTHER" id="PTHR33546:SF1">
    <property type="entry name" value="LARGE, MULTIFUNCTIONAL SECRETED PROTEIN"/>
    <property type="match status" value="1"/>
</dbReference>
<keyword evidence="1 4" id="KW-0349">Heme</keyword>
<dbReference type="PROSITE" id="PS51257">
    <property type="entry name" value="PROKAR_LIPOPROTEIN"/>
    <property type="match status" value="1"/>
</dbReference>
<keyword evidence="2 4" id="KW-0479">Metal-binding</keyword>
<keyword evidence="3 4" id="KW-0408">Iron</keyword>
<dbReference type="InterPro" id="IPR009056">
    <property type="entry name" value="Cyt_c-like_dom"/>
</dbReference>
<gene>
    <name evidence="6" type="ORF">SAMN05444394_3661</name>
</gene>
<evidence type="ECO:0000256" key="3">
    <source>
        <dbReference type="ARBA" id="ARBA00023004"/>
    </source>
</evidence>
<dbReference type="SUPFAM" id="SSF48371">
    <property type="entry name" value="ARM repeat"/>
    <property type="match status" value="1"/>
</dbReference>
<reference evidence="7" key="1">
    <citation type="submission" date="2016-11" db="EMBL/GenBank/DDBJ databases">
        <authorList>
            <person name="Varghese N."/>
            <person name="Submissions S."/>
        </authorList>
    </citation>
    <scope>NUCLEOTIDE SEQUENCE [LARGE SCALE GENOMIC DNA]</scope>
    <source>
        <strain evidence="7">DSM 15292</strain>
    </source>
</reference>
<evidence type="ECO:0000313" key="7">
    <source>
        <dbReference type="Proteomes" id="UP000185221"/>
    </source>
</evidence>
<dbReference type="PANTHER" id="PTHR33546">
    <property type="entry name" value="LARGE, MULTIFUNCTIONAL SECRETED PROTEIN-RELATED"/>
    <property type="match status" value="1"/>
</dbReference>
<dbReference type="Pfam" id="PF00034">
    <property type="entry name" value="Cytochrom_C"/>
    <property type="match status" value="1"/>
</dbReference>
<dbReference type="InterPro" id="IPR013428">
    <property type="entry name" value="Membrane-bound_put_N"/>
</dbReference>
<dbReference type="SUPFAM" id="SSF50952">
    <property type="entry name" value="Soluble quinoprotein glucose dehydrogenase"/>
    <property type="match status" value="1"/>
</dbReference>
<dbReference type="PROSITE" id="PS51007">
    <property type="entry name" value="CYTC"/>
    <property type="match status" value="1"/>
</dbReference>
<evidence type="ECO:0000256" key="4">
    <source>
        <dbReference type="PROSITE-ProRule" id="PRU00433"/>
    </source>
</evidence>
<proteinExistence type="predicted"/>
<dbReference type="Gene3D" id="1.10.760.10">
    <property type="entry name" value="Cytochrome c-like domain"/>
    <property type="match status" value="1"/>
</dbReference>
<accession>A0A1N6H9H7</accession>
<evidence type="ECO:0000313" key="6">
    <source>
        <dbReference type="EMBL" id="SIO16345.1"/>
    </source>
</evidence>
<dbReference type="AlphaFoldDB" id="A0A1N6H9H7"/>
<evidence type="ECO:0000259" key="5">
    <source>
        <dbReference type="PROSITE" id="PS51007"/>
    </source>
</evidence>
<feature type="domain" description="Cytochrome c" evidence="5">
    <location>
        <begin position="876"/>
        <end position="1008"/>
    </location>
</feature>
<dbReference type="Gene3D" id="2.120.10.30">
    <property type="entry name" value="TolB, C-terminal domain"/>
    <property type="match status" value="1"/>
</dbReference>
<dbReference type="InterPro" id="IPR011989">
    <property type="entry name" value="ARM-like"/>
</dbReference>
<dbReference type="Pfam" id="PF23500">
    <property type="entry name" value="DUF7133"/>
    <property type="match status" value="1"/>
</dbReference>
<name>A0A1N6H9H7_9BACT</name>
<dbReference type="STRING" id="226505.SAMN05444394_3661"/>
<dbReference type="GO" id="GO:0046872">
    <property type="term" value="F:metal ion binding"/>
    <property type="evidence" value="ECO:0007669"/>
    <property type="project" value="UniProtKB-KW"/>
</dbReference>
<dbReference type="Proteomes" id="UP000185221">
    <property type="component" value="Unassembled WGS sequence"/>
</dbReference>
<dbReference type="InterPro" id="IPR013427">
    <property type="entry name" value="Haem-bd_dom_put"/>
</dbReference>
<dbReference type="Gene3D" id="1.25.10.10">
    <property type="entry name" value="Leucine-rich Repeat Variant"/>
    <property type="match status" value="1"/>
</dbReference>
<organism evidence="6 7">
    <name type="scientific">Algoriphagus halophilus</name>
    <dbReference type="NCBI Taxonomy" id="226505"/>
    <lineage>
        <taxon>Bacteria</taxon>
        <taxon>Pseudomonadati</taxon>
        <taxon>Bacteroidota</taxon>
        <taxon>Cytophagia</taxon>
        <taxon>Cytophagales</taxon>
        <taxon>Cyclobacteriaceae</taxon>
        <taxon>Algoriphagus</taxon>
    </lineage>
</organism>
<dbReference type="GO" id="GO:0009055">
    <property type="term" value="F:electron transfer activity"/>
    <property type="evidence" value="ECO:0007669"/>
    <property type="project" value="InterPro"/>
</dbReference>
<keyword evidence="7" id="KW-1185">Reference proteome</keyword>
<dbReference type="GO" id="GO:0020037">
    <property type="term" value="F:heme binding"/>
    <property type="evidence" value="ECO:0007669"/>
    <property type="project" value="InterPro"/>
</dbReference>
<dbReference type="InterPro" id="IPR011041">
    <property type="entry name" value="Quinoprot_gluc/sorb_DH_b-prop"/>
</dbReference>
<dbReference type="InterPro" id="IPR011042">
    <property type="entry name" value="6-blade_b-propeller_TolB-like"/>
</dbReference>
<dbReference type="EMBL" id="FSRC01000003">
    <property type="protein sequence ID" value="SIO16345.1"/>
    <property type="molecule type" value="Genomic_DNA"/>
</dbReference>
<dbReference type="InterPro" id="IPR055557">
    <property type="entry name" value="DUF7133"/>
</dbReference>
<sequence length="1009" mass="113132">MPIYLFKMKRPIYSILLAASVIFSCSKSQKSKLTDAQYAQLTEEEKRSSEHALDGIVVEDERIELTLFASEPMMINPTNMDVDDRGRVWITEAYNYRSHLNPRNPTNEEGDRILIMTDTNGDGVADESKVFYQGNDINAALGIAVLGEKVYVSVSPYVYVFTDADGDDVPEKKEILFEGVGGVQHDHGMHAFTFGPDGKLYFNYGNEGKGIHYADGSPILDPLGRPVNSETHPYREGMVFRMDPDGTDVEVLAWNFRNNYEVAVDSYGRMWQSDNDDDGNRGTRINYVMDYGNYGFKDEMTGADWRTRRINMEDSIPLQHWHLNDPGVVPNMLQTYAGSPTGILVYEGDLLPDDYHNQLIHSDAGPNIVRAYITKPDGAGFSASIKNLMNGNGRDNWFRPSDVTVAPDGSLFVSDWYDPGVGGHAMGDQERGRVYRLAPHGVDYDLPKHNYNNIESLVFLLQNPNRATHFKAFMALVEKGEEAKETLETLYADGDSRMRARAFWVLTKLPEGNNFIQLASSDPDPNIRVAAIRASRINQLNDPNFLLRMAEDENIQVRREVALAIRYQKNEDVWLKLAASYQSGDRWFLEALGIAADGFWDEYISAYLANKQDSWMQIPEATDIVWRSRSSQTSELLGKIILSQPGRNNQRYYRALDFQEPSSKTKVLKSLLASAPEEDQLIILRQINFDPTSPDRELLSLAKKTAGDIVDDRDFLDIVSKYGISDQKERLKSLVYQSENNRHSQMAAIIYASLYGLDDIKNEFDTGDQVKIVTALEKFGTIDNENMAKLLAQYYTDESKPVEIRTAAMEAAKGYNSEPYLMELAKAGKIPADVLPIAQKILLSSWNGNLRAEANELFGDAAGKEYDMAKLVAANGSVENGKTIASNYCLACHKIGNEGIDFGPGLSEIGDKLSKEGLFNAIINPSEGMGFGYETQLVKMKDGTEFTCIVNSKTENDLIVKLVGSSEQKIYKLDQVESVTQLDESLMPKFPLSESELVDLVSYLETLRK</sequence>
<evidence type="ECO:0000256" key="1">
    <source>
        <dbReference type="ARBA" id="ARBA00022617"/>
    </source>
</evidence>
<dbReference type="InterPro" id="IPR016024">
    <property type="entry name" value="ARM-type_fold"/>
</dbReference>
<evidence type="ECO:0000256" key="2">
    <source>
        <dbReference type="ARBA" id="ARBA00022723"/>
    </source>
</evidence>
<dbReference type="NCBIfam" id="TIGR02603">
    <property type="entry name" value="CxxCH_TIGR02603"/>
    <property type="match status" value="1"/>
</dbReference>